<evidence type="ECO:0000259" key="5">
    <source>
        <dbReference type="Pfam" id="PF13407"/>
    </source>
</evidence>
<evidence type="ECO:0000256" key="4">
    <source>
        <dbReference type="SAM" id="SignalP"/>
    </source>
</evidence>
<dbReference type="PANTHER" id="PTHR46847">
    <property type="entry name" value="D-ALLOSE-BINDING PERIPLASMIC PROTEIN-RELATED"/>
    <property type="match status" value="1"/>
</dbReference>
<dbReference type="Pfam" id="PF13407">
    <property type="entry name" value="Peripla_BP_4"/>
    <property type="match status" value="1"/>
</dbReference>
<sequence>MRRNTRRIIQNGNVVHAALLSLLALLAVLALQGCSANTAQPPPAPAATTETQTEAFPSFGDWQQTSASETKPETPITLGFSQLGKESAWRVANTASVQEAAAESGIRLVMKNAEQSQKKQFEAIRSFIAMKVDVIAIAPVVESGWEEILREVKAAGIPVVILDRSVNVKDTSLFVTTIGSNFYEEGVKAGKYLLDRLRHLPGPIRIAELQGTSGSAPSIQRGEGFRSVVSARADMTITQSAPADFTEDKGRAIMRGFLQAPADQLPHVLFAHNDDMALGAIDAIEEAGLKPGEDILVLSVDGSRRALEQLAAGKLNAVVECNPLIGPQLMQAAKEIMAGRTLPKRMVPPEDIFTQERAAEAVSGRKF</sequence>
<evidence type="ECO:0000256" key="1">
    <source>
        <dbReference type="ARBA" id="ARBA00004196"/>
    </source>
</evidence>
<feature type="chain" id="PRO_5045927232" evidence="4">
    <location>
        <begin position="40"/>
        <end position="367"/>
    </location>
</feature>
<dbReference type="CDD" id="cd06309">
    <property type="entry name" value="PBP1_galactofuranose_YtfQ-like"/>
    <property type="match status" value="1"/>
</dbReference>
<dbReference type="InterPro" id="IPR028082">
    <property type="entry name" value="Peripla_BP_I"/>
</dbReference>
<dbReference type="RefSeq" id="WP_377717763.1">
    <property type="nucleotide sequence ID" value="NZ_JBHSAM010000014.1"/>
</dbReference>
<comment type="similarity">
    <text evidence="2">Belongs to the bacterial solute-binding protein 2 family.</text>
</comment>
<feature type="domain" description="Periplasmic binding protein" evidence="5">
    <location>
        <begin position="80"/>
        <end position="340"/>
    </location>
</feature>
<gene>
    <name evidence="6" type="ORF">ACFOZ8_05305</name>
</gene>
<dbReference type="InterPro" id="IPR025997">
    <property type="entry name" value="SBP_2_dom"/>
</dbReference>
<comment type="subcellular location">
    <subcellularLocation>
        <location evidence="1">Cell envelope</location>
    </subcellularLocation>
</comment>
<evidence type="ECO:0000256" key="3">
    <source>
        <dbReference type="ARBA" id="ARBA00022729"/>
    </source>
</evidence>
<protein>
    <submittedName>
        <fullName evidence="6">ABC transporter substrate-binding protein</fullName>
    </submittedName>
</protein>
<dbReference type="EMBL" id="JBHSAM010000014">
    <property type="protein sequence ID" value="MFC4099072.1"/>
    <property type="molecule type" value="Genomic_DNA"/>
</dbReference>
<evidence type="ECO:0000313" key="7">
    <source>
        <dbReference type="Proteomes" id="UP001595715"/>
    </source>
</evidence>
<dbReference type="Proteomes" id="UP001595715">
    <property type="component" value="Unassembled WGS sequence"/>
</dbReference>
<organism evidence="6 7">
    <name type="scientific">Paenibacillus xanthanilyticus</name>
    <dbReference type="NCBI Taxonomy" id="1783531"/>
    <lineage>
        <taxon>Bacteria</taxon>
        <taxon>Bacillati</taxon>
        <taxon>Bacillota</taxon>
        <taxon>Bacilli</taxon>
        <taxon>Bacillales</taxon>
        <taxon>Paenibacillaceae</taxon>
        <taxon>Paenibacillus</taxon>
    </lineage>
</organism>
<comment type="caution">
    <text evidence="6">The sequence shown here is derived from an EMBL/GenBank/DDBJ whole genome shotgun (WGS) entry which is preliminary data.</text>
</comment>
<dbReference type="SUPFAM" id="SSF53822">
    <property type="entry name" value="Periplasmic binding protein-like I"/>
    <property type="match status" value="1"/>
</dbReference>
<dbReference type="Gene3D" id="3.40.50.2300">
    <property type="match status" value="2"/>
</dbReference>
<accession>A0ABV8JXY6</accession>
<evidence type="ECO:0000313" key="6">
    <source>
        <dbReference type="EMBL" id="MFC4099072.1"/>
    </source>
</evidence>
<name>A0ABV8JXY6_9BACL</name>
<feature type="signal peptide" evidence="4">
    <location>
        <begin position="1"/>
        <end position="39"/>
    </location>
</feature>
<reference evidence="7" key="1">
    <citation type="journal article" date="2019" name="Int. J. Syst. Evol. Microbiol.">
        <title>The Global Catalogue of Microorganisms (GCM) 10K type strain sequencing project: providing services to taxonomists for standard genome sequencing and annotation.</title>
        <authorList>
            <consortium name="The Broad Institute Genomics Platform"/>
            <consortium name="The Broad Institute Genome Sequencing Center for Infectious Disease"/>
            <person name="Wu L."/>
            <person name="Ma J."/>
        </authorList>
    </citation>
    <scope>NUCLEOTIDE SEQUENCE [LARGE SCALE GENOMIC DNA]</scope>
    <source>
        <strain evidence="7">IBRC-M 10987</strain>
    </source>
</reference>
<keyword evidence="7" id="KW-1185">Reference proteome</keyword>
<keyword evidence="3 4" id="KW-0732">Signal</keyword>
<dbReference type="PANTHER" id="PTHR46847:SF3">
    <property type="entry name" value="GALACTOFURANOSE-BINDING PROTEIN YTFQ"/>
    <property type="match status" value="1"/>
</dbReference>
<proteinExistence type="inferred from homology"/>
<evidence type="ECO:0000256" key="2">
    <source>
        <dbReference type="ARBA" id="ARBA00007639"/>
    </source>
</evidence>
<dbReference type="PROSITE" id="PS51257">
    <property type="entry name" value="PROKAR_LIPOPROTEIN"/>
    <property type="match status" value="1"/>
</dbReference>